<evidence type="ECO:0000256" key="3">
    <source>
        <dbReference type="ARBA" id="ARBA00023163"/>
    </source>
</evidence>
<feature type="region of interest" description="Disordered" evidence="5">
    <location>
        <begin position="1"/>
        <end position="36"/>
    </location>
</feature>
<dbReference type="InterPro" id="IPR036271">
    <property type="entry name" value="Tet_transcr_reg_TetR-rel_C_sf"/>
</dbReference>
<evidence type="ECO:0000313" key="8">
    <source>
        <dbReference type="Proteomes" id="UP000509626"/>
    </source>
</evidence>
<keyword evidence="1" id="KW-0805">Transcription regulation</keyword>
<dbReference type="GeneID" id="56039381"/>
<evidence type="ECO:0000256" key="5">
    <source>
        <dbReference type="SAM" id="MobiDB-lite"/>
    </source>
</evidence>
<dbReference type="GO" id="GO:0000976">
    <property type="term" value="F:transcription cis-regulatory region binding"/>
    <property type="evidence" value="ECO:0007669"/>
    <property type="project" value="TreeGrafter"/>
</dbReference>
<dbReference type="PANTHER" id="PTHR30055">
    <property type="entry name" value="HTH-TYPE TRANSCRIPTIONAL REGULATOR RUTR"/>
    <property type="match status" value="1"/>
</dbReference>
<evidence type="ECO:0000256" key="1">
    <source>
        <dbReference type="ARBA" id="ARBA00023015"/>
    </source>
</evidence>
<dbReference type="EMBL" id="CP058579">
    <property type="protein sequence ID" value="QLG63504.1"/>
    <property type="molecule type" value="Genomic_DNA"/>
</dbReference>
<dbReference type="OrthoDB" id="135877at2157"/>
<gene>
    <name evidence="7" type="ORF">HUG12_17940</name>
</gene>
<dbReference type="InterPro" id="IPR001647">
    <property type="entry name" value="HTH_TetR"/>
</dbReference>
<accession>A0A7D5QJ60</accession>
<dbReference type="KEGG" id="halu:HUG12_17940"/>
<feature type="domain" description="HTH tetR-type" evidence="6">
    <location>
        <begin position="28"/>
        <end position="88"/>
    </location>
</feature>
<dbReference type="Gene3D" id="1.10.357.10">
    <property type="entry name" value="Tetracycline Repressor, domain 2"/>
    <property type="match status" value="1"/>
</dbReference>
<evidence type="ECO:0000256" key="2">
    <source>
        <dbReference type="ARBA" id="ARBA00023125"/>
    </source>
</evidence>
<name>A0A7D5QJ60_9EURY</name>
<keyword evidence="2 4" id="KW-0238">DNA-binding</keyword>
<evidence type="ECO:0000313" key="7">
    <source>
        <dbReference type="EMBL" id="QLG63504.1"/>
    </source>
</evidence>
<dbReference type="AlphaFoldDB" id="A0A7D5QJ60"/>
<proteinExistence type="predicted"/>
<dbReference type="SUPFAM" id="SSF46689">
    <property type="entry name" value="Homeodomain-like"/>
    <property type="match status" value="1"/>
</dbReference>
<organism evidence="7 8">
    <name type="scientific">Halorarum salinum</name>
    <dbReference type="NCBI Taxonomy" id="2743089"/>
    <lineage>
        <taxon>Archaea</taxon>
        <taxon>Methanobacteriati</taxon>
        <taxon>Methanobacteriota</taxon>
        <taxon>Stenosarchaea group</taxon>
        <taxon>Halobacteria</taxon>
        <taxon>Halobacteriales</taxon>
        <taxon>Haloferacaceae</taxon>
        <taxon>Halorarum</taxon>
    </lineage>
</organism>
<dbReference type="Proteomes" id="UP000509626">
    <property type="component" value="Chromosome"/>
</dbReference>
<dbReference type="InterPro" id="IPR050109">
    <property type="entry name" value="HTH-type_TetR-like_transc_reg"/>
</dbReference>
<sequence length="220" mass="23670">MTGASDGGSPSESGSAFAAEPAGDGGPTETEREITEATFRAPWEHGYADLPIADIADEFDESKSLLYYHYDSKDDLRTSFLDVALDHFLAEVEAASGGDPIATLHALVDGVLPADLPDERADAQHALAEPRMRAATDATFREEVSRSEERVYLHVRGLLEEAVESGVVSEVDVDRPAEFLRATLVGGMLSRTTTDRPGSTAHVRESPHAYLGDLRVDDGL</sequence>
<dbReference type="RefSeq" id="WP_179270088.1">
    <property type="nucleotide sequence ID" value="NZ_CP058579.1"/>
</dbReference>
<dbReference type="PROSITE" id="PS50977">
    <property type="entry name" value="HTH_TETR_2"/>
    <property type="match status" value="1"/>
</dbReference>
<dbReference type="Pfam" id="PF00440">
    <property type="entry name" value="TetR_N"/>
    <property type="match status" value="1"/>
</dbReference>
<feature type="DNA-binding region" description="H-T-H motif" evidence="4">
    <location>
        <begin position="51"/>
        <end position="70"/>
    </location>
</feature>
<keyword evidence="8" id="KW-1185">Reference proteome</keyword>
<evidence type="ECO:0000256" key="4">
    <source>
        <dbReference type="PROSITE-ProRule" id="PRU00335"/>
    </source>
</evidence>
<dbReference type="GO" id="GO:0003700">
    <property type="term" value="F:DNA-binding transcription factor activity"/>
    <property type="evidence" value="ECO:0007669"/>
    <property type="project" value="TreeGrafter"/>
</dbReference>
<keyword evidence="3" id="KW-0804">Transcription</keyword>
<dbReference type="SUPFAM" id="SSF48498">
    <property type="entry name" value="Tetracyclin repressor-like, C-terminal domain"/>
    <property type="match status" value="1"/>
</dbReference>
<reference evidence="7 8" key="1">
    <citation type="submission" date="2020-06" db="EMBL/GenBank/DDBJ databases">
        <title>NJ-3-1, isolated from saline soil.</title>
        <authorList>
            <person name="Cui H.L."/>
            <person name="Shi X."/>
        </authorList>
    </citation>
    <scope>NUCLEOTIDE SEQUENCE [LARGE SCALE GENOMIC DNA]</scope>
    <source>
        <strain evidence="7 8">NJ-3-1</strain>
    </source>
</reference>
<dbReference type="InterPro" id="IPR009057">
    <property type="entry name" value="Homeodomain-like_sf"/>
</dbReference>
<dbReference type="PANTHER" id="PTHR30055:SF234">
    <property type="entry name" value="HTH-TYPE TRANSCRIPTIONAL REGULATOR BETI"/>
    <property type="match status" value="1"/>
</dbReference>
<evidence type="ECO:0000259" key="6">
    <source>
        <dbReference type="PROSITE" id="PS50977"/>
    </source>
</evidence>
<protein>
    <submittedName>
        <fullName evidence="7">TetR/AcrR family transcriptional regulator</fullName>
    </submittedName>
</protein>